<organism evidence="1 2">
    <name type="scientific">Dichanthelium oligosanthes</name>
    <dbReference type="NCBI Taxonomy" id="888268"/>
    <lineage>
        <taxon>Eukaryota</taxon>
        <taxon>Viridiplantae</taxon>
        <taxon>Streptophyta</taxon>
        <taxon>Embryophyta</taxon>
        <taxon>Tracheophyta</taxon>
        <taxon>Spermatophyta</taxon>
        <taxon>Magnoliopsida</taxon>
        <taxon>Liliopsida</taxon>
        <taxon>Poales</taxon>
        <taxon>Poaceae</taxon>
        <taxon>PACMAD clade</taxon>
        <taxon>Panicoideae</taxon>
        <taxon>Panicodae</taxon>
        <taxon>Paniceae</taxon>
        <taxon>Dichantheliinae</taxon>
        <taxon>Dichanthelium</taxon>
    </lineage>
</organism>
<accession>A0A1E5US00</accession>
<dbReference type="AlphaFoldDB" id="A0A1E5US00"/>
<gene>
    <name evidence="1" type="ORF">BAE44_0023312</name>
</gene>
<name>A0A1E5US00_9POAL</name>
<proteinExistence type="predicted"/>
<reference evidence="1 2" key="1">
    <citation type="submission" date="2016-09" db="EMBL/GenBank/DDBJ databases">
        <title>The draft genome of Dichanthelium oligosanthes: A C3 panicoid grass species.</title>
        <authorList>
            <person name="Studer A.J."/>
            <person name="Schnable J.C."/>
            <person name="Brutnell T.P."/>
        </authorList>
    </citation>
    <scope>NUCLEOTIDE SEQUENCE [LARGE SCALE GENOMIC DNA]</scope>
    <source>
        <strain evidence="2">cv. Kellogg 1175</strain>
        <tissue evidence="1">Leaf</tissue>
    </source>
</reference>
<keyword evidence="2" id="KW-1185">Reference proteome</keyword>
<protein>
    <submittedName>
        <fullName evidence="1">Uncharacterized protein</fullName>
    </submittedName>
</protein>
<evidence type="ECO:0000313" key="1">
    <source>
        <dbReference type="EMBL" id="OEL15669.1"/>
    </source>
</evidence>
<dbReference type="OrthoDB" id="10570019at2759"/>
<dbReference type="EMBL" id="LWDX02065959">
    <property type="protein sequence ID" value="OEL15669.1"/>
    <property type="molecule type" value="Genomic_DNA"/>
</dbReference>
<dbReference type="Proteomes" id="UP000095767">
    <property type="component" value="Unassembled WGS sequence"/>
</dbReference>
<comment type="caution">
    <text evidence="1">The sequence shown here is derived from an EMBL/GenBank/DDBJ whole genome shotgun (WGS) entry which is preliminary data.</text>
</comment>
<evidence type="ECO:0000313" key="2">
    <source>
        <dbReference type="Proteomes" id="UP000095767"/>
    </source>
</evidence>
<sequence>MEIGASPCFDGMGFSPWKVLMQEHLQAKGLDVWRVTKKDKKNDDAESMYSRLNVLVNEINALDLKKIEDGELNQQILHSLRRPDNDVVQSILLDKELNKITPNQVLNKVMAHELCFGIKPNAPSSLNNKSIVLSSKQEKIWKKAIQERSSDEEQGFSSDKEMDPKLIKQVEKLRECLKNINMMGYMVYLMDGHHNASDDEFDEDSSSHVEELLELIYEQRSVLKKQSKEIK</sequence>